<evidence type="ECO:0000256" key="5">
    <source>
        <dbReference type="PIRSR" id="PIRSR605493-1"/>
    </source>
</evidence>
<dbReference type="GO" id="GO:0008483">
    <property type="term" value="F:transaminase activity"/>
    <property type="evidence" value="ECO:0007669"/>
    <property type="project" value="UniProtKB-KW"/>
</dbReference>
<evidence type="ECO:0000313" key="7">
    <source>
        <dbReference type="EMBL" id="PND32077.1"/>
    </source>
</evidence>
<evidence type="ECO:0000313" key="8">
    <source>
        <dbReference type="Proteomes" id="UP000235994"/>
    </source>
</evidence>
<evidence type="ECO:0000256" key="4">
    <source>
        <dbReference type="ARBA" id="ARBA00030169"/>
    </source>
</evidence>
<dbReference type="CDD" id="cd16841">
    <property type="entry name" value="RraA_family"/>
    <property type="match status" value="1"/>
</dbReference>
<name>A0A2N8KF51_9BURK</name>
<feature type="binding site" evidence="5">
    <location>
        <begin position="113"/>
        <end position="116"/>
    </location>
    <ligand>
        <name>substrate</name>
    </ligand>
</feature>
<keyword evidence="7" id="KW-0032">Aminotransferase</keyword>
<feature type="binding site" evidence="5">
    <location>
        <position position="136"/>
    </location>
    <ligand>
        <name>Mg(2+)</name>
        <dbReference type="ChEBI" id="CHEBI:18420"/>
    </ligand>
</feature>
<dbReference type="InterPro" id="IPR036704">
    <property type="entry name" value="RraA/RraA-like_sf"/>
</dbReference>
<gene>
    <name evidence="7" type="ORF">C1I89_19815</name>
</gene>
<comment type="cofactor">
    <cofactor evidence="5">
        <name>Mg(2+)</name>
        <dbReference type="ChEBI" id="CHEBI:18420"/>
    </cofactor>
</comment>
<reference evidence="7 8" key="1">
    <citation type="submission" date="2018-01" db="EMBL/GenBank/DDBJ databases">
        <title>The draft genome of an aniline degradation strain ANB-1.</title>
        <authorList>
            <person name="Zhang L."/>
            <person name="Jiang J."/>
        </authorList>
    </citation>
    <scope>NUCLEOTIDE SEQUENCE [LARGE SCALE GENOMIC DNA]</scope>
    <source>
        <strain evidence="7 8">ANB-1</strain>
    </source>
</reference>
<proteinExistence type="predicted"/>
<dbReference type="Pfam" id="PF03737">
    <property type="entry name" value="RraA-like"/>
    <property type="match status" value="1"/>
</dbReference>
<comment type="caution">
    <text evidence="7">The sequence shown here is derived from an EMBL/GenBank/DDBJ whole genome shotgun (WGS) entry which is preliminary data.</text>
</comment>
<feature type="region of interest" description="Disordered" evidence="6">
    <location>
        <begin position="1"/>
        <end position="21"/>
    </location>
</feature>
<comment type="cofactor">
    <cofactor evidence="1">
        <name>a divalent metal cation</name>
        <dbReference type="ChEBI" id="CHEBI:60240"/>
    </cofactor>
</comment>
<sequence length="235" mass="24879">MHHHSIWRRTQVPIHQGTRPETSPELIKAFEGLATSTIGNVLDDLGIGSIGLNLGPVAPGMRFVGAALTVKEVTGAKNAYQPSEFGLGAVVDMCRPLDVVVIDNGGQQVSTWGGVASVAAVQNGVVGLVVDGGVRDADEIIELGFPVFSRHVVPLSGKTRVKVIEINTTVKIDGMPVHPGDIIIGDSSGLVVVPRDRAAEVAQRASELEHQDRLASDEIRAGLSFTEALRKYAKL</sequence>
<evidence type="ECO:0000256" key="3">
    <source>
        <dbReference type="ARBA" id="ARBA00029596"/>
    </source>
</evidence>
<protein>
    <recommendedName>
        <fullName evidence="2">Putative 4-hydroxy-4-methyl-2-oxoglutarate aldolase</fullName>
    </recommendedName>
    <alternativeName>
        <fullName evidence="3">Regulator of ribonuclease activity homolog</fullName>
    </alternativeName>
    <alternativeName>
        <fullName evidence="4">RraA-like protein</fullName>
    </alternativeName>
</protein>
<keyword evidence="5" id="KW-0479">Metal-binding</keyword>
<evidence type="ECO:0000256" key="6">
    <source>
        <dbReference type="SAM" id="MobiDB-lite"/>
    </source>
</evidence>
<organism evidence="7 8">
    <name type="scientific">Achromobacter pulmonis</name>
    <dbReference type="NCBI Taxonomy" id="1389932"/>
    <lineage>
        <taxon>Bacteria</taxon>
        <taxon>Pseudomonadati</taxon>
        <taxon>Pseudomonadota</taxon>
        <taxon>Betaproteobacteria</taxon>
        <taxon>Burkholderiales</taxon>
        <taxon>Alcaligenaceae</taxon>
        <taxon>Achromobacter</taxon>
    </lineage>
</organism>
<evidence type="ECO:0000256" key="2">
    <source>
        <dbReference type="ARBA" id="ARBA00016549"/>
    </source>
</evidence>
<keyword evidence="5" id="KW-0460">Magnesium</keyword>
<dbReference type="InterPro" id="IPR005493">
    <property type="entry name" value="RraA/RraA-like"/>
</dbReference>
<dbReference type="SUPFAM" id="SSF89562">
    <property type="entry name" value="RraA-like"/>
    <property type="match status" value="1"/>
</dbReference>
<evidence type="ECO:0000256" key="1">
    <source>
        <dbReference type="ARBA" id="ARBA00001968"/>
    </source>
</evidence>
<dbReference type="PANTHER" id="PTHR33254:SF4">
    <property type="entry name" value="4-HYDROXY-4-METHYL-2-OXOGLUTARATE ALDOLASE 3-RELATED"/>
    <property type="match status" value="1"/>
</dbReference>
<dbReference type="PANTHER" id="PTHR33254">
    <property type="entry name" value="4-HYDROXY-4-METHYL-2-OXOGLUTARATE ALDOLASE 3-RELATED"/>
    <property type="match status" value="1"/>
</dbReference>
<dbReference type="AlphaFoldDB" id="A0A2N8KF51"/>
<dbReference type="GO" id="GO:0046872">
    <property type="term" value="F:metal ion binding"/>
    <property type="evidence" value="ECO:0007669"/>
    <property type="project" value="UniProtKB-KW"/>
</dbReference>
<dbReference type="Proteomes" id="UP000235994">
    <property type="component" value="Unassembled WGS sequence"/>
</dbReference>
<dbReference type="Gene3D" id="3.50.30.40">
    <property type="entry name" value="Ribonuclease E inhibitor RraA/RraA-like"/>
    <property type="match status" value="1"/>
</dbReference>
<accession>A0A2N8KF51</accession>
<dbReference type="EMBL" id="POQS01000005">
    <property type="protein sequence ID" value="PND32077.1"/>
    <property type="molecule type" value="Genomic_DNA"/>
</dbReference>
<keyword evidence="8" id="KW-1185">Reference proteome</keyword>
<keyword evidence="7" id="KW-0808">Transferase</keyword>
<feature type="binding site" evidence="5">
    <location>
        <position position="135"/>
    </location>
    <ligand>
        <name>substrate</name>
    </ligand>
</feature>